<keyword evidence="2" id="KW-1185">Reference proteome</keyword>
<reference evidence="1" key="1">
    <citation type="submission" date="2022-12" db="EMBL/GenBank/DDBJ databases">
        <authorList>
            <person name="Webb A."/>
        </authorList>
    </citation>
    <scope>NUCLEOTIDE SEQUENCE</scope>
    <source>
        <strain evidence="1">Pd1</strain>
    </source>
</reference>
<protein>
    <submittedName>
        <fullName evidence="1">Uncharacterized protein</fullName>
    </submittedName>
</protein>
<accession>A0AAV0V1N3</accession>
<organism evidence="1 2">
    <name type="scientific">Peronospora destructor</name>
    <dbReference type="NCBI Taxonomy" id="86335"/>
    <lineage>
        <taxon>Eukaryota</taxon>
        <taxon>Sar</taxon>
        <taxon>Stramenopiles</taxon>
        <taxon>Oomycota</taxon>
        <taxon>Peronosporomycetes</taxon>
        <taxon>Peronosporales</taxon>
        <taxon>Peronosporaceae</taxon>
        <taxon>Peronospora</taxon>
    </lineage>
</organism>
<sequence length="155" mass="17105">MIALVPGCKHSKEMKAQGALVIQPSIALANIATRMALLDPKSAEALSNEISTTSDFSTASYFLRDDRDVADMRLDGRHLALGRNVENHHSMNYDRFAQVFAAEGLPMPPLPFRVAMLVRQVQTMTHSRPTQTTSQNALLHTTAKKLAALSDLYVR</sequence>
<evidence type="ECO:0000313" key="2">
    <source>
        <dbReference type="Proteomes" id="UP001162029"/>
    </source>
</evidence>
<evidence type="ECO:0000313" key="1">
    <source>
        <dbReference type="EMBL" id="CAI5742448.1"/>
    </source>
</evidence>
<comment type="caution">
    <text evidence="1">The sequence shown here is derived from an EMBL/GenBank/DDBJ whole genome shotgun (WGS) entry which is preliminary data.</text>
</comment>
<dbReference type="AlphaFoldDB" id="A0AAV0V1N3"/>
<proteinExistence type="predicted"/>
<name>A0AAV0V1N3_9STRA</name>
<dbReference type="EMBL" id="CANTFM010001708">
    <property type="protein sequence ID" value="CAI5742448.1"/>
    <property type="molecule type" value="Genomic_DNA"/>
</dbReference>
<gene>
    <name evidence="1" type="ORF">PDE001_LOCUS8264</name>
</gene>
<dbReference type="Proteomes" id="UP001162029">
    <property type="component" value="Unassembled WGS sequence"/>
</dbReference>